<evidence type="ECO:0000313" key="1">
    <source>
        <dbReference type="EMBL" id="MBW4362822.1"/>
    </source>
</evidence>
<proteinExistence type="predicted"/>
<evidence type="ECO:0000313" key="2">
    <source>
        <dbReference type="Proteomes" id="UP000812031"/>
    </source>
</evidence>
<protein>
    <submittedName>
        <fullName evidence="1">Uncharacterized protein</fullName>
    </submittedName>
</protein>
<organism evidence="1 2">
    <name type="scientific">Flavobacterium taihuense</name>
    <dbReference type="NCBI Taxonomy" id="2857508"/>
    <lineage>
        <taxon>Bacteria</taxon>
        <taxon>Pseudomonadati</taxon>
        <taxon>Bacteroidota</taxon>
        <taxon>Flavobacteriia</taxon>
        <taxon>Flavobacteriales</taxon>
        <taxon>Flavobacteriaceae</taxon>
        <taxon>Flavobacterium</taxon>
    </lineage>
</organism>
<sequence length="62" mass="7270">MSKYDKLDLVSIEILKILSDYSFEEVQEILKKTELLVASTFFCCFDETSFKELIENIKKEIA</sequence>
<dbReference type="Proteomes" id="UP000812031">
    <property type="component" value="Unassembled WGS sequence"/>
</dbReference>
<reference evidence="1 2" key="1">
    <citation type="submission" date="2021-07" db="EMBL/GenBank/DDBJ databases">
        <title>Flavobacterium sp. nov. isolated from sediment on the Taihu Lake.</title>
        <authorList>
            <person name="Qu J.-H."/>
        </authorList>
    </citation>
    <scope>NUCLEOTIDE SEQUENCE [LARGE SCALE GENOMIC DNA]</scope>
    <source>
        <strain evidence="1 2">NAS39</strain>
    </source>
</reference>
<gene>
    <name evidence="1" type="ORF">KZH69_20280</name>
</gene>
<dbReference type="EMBL" id="JAHWYN010000050">
    <property type="protein sequence ID" value="MBW4362822.1"/>
    <property type="molecule type" value="Genomic_DNA"/>
</dbReference>
<accession>A0ABS6Y1Q7</accession>
<name>A0ABS6Y1Q7_9FLAO</name>
<keyword evidence="2" id="KW-1185">Reference proteome</keyword>
<comment type="caution">
    <text evidence="1">The sequence shown here is derived from an EMBL/GenBank/DDBJ whole genome shotgun (WGS) entry which is preliminary data.</text>
</comment>
<dbReference type="RefSeq" id="WP_219319288.1">
    <property type="nucleotide sequence ID" value="NZ_JAHWYN010000050.1"/>
</dbReference>